<evidence type="ECO:0000256" key="1">
    <source>
        <dbReference type="SAM" id="MobiDB-lite"/>
    </source>
</evidence>
<dbReference type="AlphaFoldDB" id="A0AAD5RU45"/>
<dbReference type="Proteomes" id="UP001201980">
    <property type="component" value="Unassembled WGS sequence"/>
</dbReference>
<comment type="caution">
    <text evidence="2">The sequence shown here is derived from an EMBL/GenBank/DDBJ whole genome shotgun (WGS) entry which is preliminary data.</text>
</comment>
<proteinExistence type="predicted"/>
<gene>
    <name evidence="2" type="ORF">MKZ38_008708</name>
</gene>
<dbReference type="EMBL" id="JAKWBI020000060">
    <property type="protein sequence ID" value="KAJ2904174.1"/>
    <property type="molecule type" value="Genomic_DNA"/>
</dbReference>
<evidence type="ECO:0000313" key="3">
    <source>
        <dbReference type="Proteomes" id="UP001201980"/>
    </source>
</evidence>
<accession>A0AAD5RU45</accession>
<reference evidence="2" key="1">
    <citation type="submission" date="2022-07" db="EMBL/GenBank/DDBJ databases">
        <title>Draft genome sequence of Zalerion maritima ATCC 34329, a (micro)plastics degrading marine fungus.</title>
        <authorList>
            <person name="Paco A."/>
            <person name="Goncalves M.F.M."/>
            <person name="Rocha-Santos T.A.P."/>
            <person name="Alves A."/>
        </authorList>
    </citation>
    <scope>NUCLEOTIDE SEQUENCE</scope>
    <source>
        <strain evidence="2">ATCC 34329</strain>
    </source>
</reference>
<protein>
    <submittedName>
        <fullName evidence="2">Uncharacterized protein</fullName>
    </submittedName>
</protein>
<keyword evidence="3" id="KW-1185">Reference proteome</keyword>
<name>A0AAD5RU45_9PEZI</name>
<organism evidence="2 3">
    <name type="scientific">Zalerion maritima</name>
    <dbReference type="NCBI Taxonomy" id="339359"/>
    <lineage>
        <taxon>Eukaryota</taxon>
        <taxon>Fungi</taxon>
        <taxon>Dikarya</taxon>
        <taxon>Ascomycota</taxon>
        <taxon>Pezizomycotina</taxon>
        <taxon>Sordariomycetes</taxon>
        <taxon>Lulworthiomycetidae</taxon>
        <taxon>Lulworthiales</taxon>
        <taxon>Lulworthiaceae</taxon>
        <taxon>Zalerion</taxon>
    </lineage>
</organism>
<evidence type="ECO:0000313" key="2">
    <source>
        <dbReference type="EMBL" id="KAJ2904174.1"/>
    </source>
</evidence>
<feature type="region of interest" description="Disordered" evidence="1">
    <location>
        <begin position="1"/>
        <end position="29"/>
    </location>
</feature>
<sequence>MRADDTTRLPLYSNGKWTPLRQEPHQQSPWCRSSQRHRAGIERGGHPLSLPQRKGKAWRSITVSPAASWETASVLGLAICCCPGNGRELECIGLDSGSCDNGPTLIICCASCVVKKVADVNQLWHQEYGHWEGEVGLPVASRVVQCTGALHTVSEADPAWKAPSPAAVILLALLPFLTTPEKLHLYPIFRGATPRKRWTVQGEIEKVNAICAGLPRNWTISPDIQRLGNAFNKLDLSSAVSKNSGQTYTLNDAIAGRARESLSYRHSCIA</sequence>